<comment type="caution">
    <text evidence="1">The sequence shown here is derived from an EMBL/GenBank/DDBJ whole genome shotgun (WGS) entry which is preliminary data.</text>
</comment>
<evidence type="ECO:0000313" key="2">
    <source>
        <dbReference type="Proteomes" id="UP000075615"/>
    </source>
</evidence>
<evidence type="ECO:0008006" key="3">
    <source>
        <dbReference type="Google" id="ProtNLM"/>
    </source>
</evidence>
<gene>
    <name evidence="1" type="ORF">AWN68_10100</name>
</gene>
<protein>
    <recommendedName>
        <fullName evidence="3">Outer membrane protein beta-barrel domain-containing protein</fullName>
    </recommendedName>
</protein>
<accession>A0A150X2U3</accession>
<organism evidence="1 2">
    <name type="scientific">Roseivirga echinicomitans</name>
    <dbReference type="NCBI Taxonomy" id="296218"/>
    <lineage>
        <taxon>Bacteria</taxon>
        <taxon>Pseudomonadati</taxon>
        <taxon>Bacteroidota</taxon>
        <taxon>Cytophagia</taxon>
        <taxon>Cytophagales</taxon>
        <taxon>Roseivirgaceae</taxon>
        <taxon>Roseivirga</taxon>
    </lineage>
</organism>
<evidence type="ECO:0000313" key="1">
    <source>
        <dbReference type="EMBL" id="KYG73033.1"/>
    </source>
</evidence>
<dbReference type="AlphaFoldDB" id="A0A150X2U3"/>
<dbReference type="STRING" id="296218.AWN68_10100"/>
<reference evidence="1 2" key="1">
    <citation type="submission" date="2016-01" db="EMBL/GenBank/DDBJ databases">
        <title>Genome sequencing of Roseivirga echinicomitans KMM 6058.</title>
        <authorList>
            <person name="Selvaratnam C."/>
            <person name="Thevarajoo S."/>
            <person name="Goh K.M."/>
            <person name="Ee R."/>
            <person name="Chan K.-G."/>
            <person name="Chong C.S."/>
        </authorList>
    </citation>
    <scope>NUCLEOTIDE SEQUENCE [LARGE SCALE GENOMIC DNA]</scope>
    <source>
        <strain evidence="1 2">KMM 6058</strain>
    </source>
</reference>
<dbReference type="Proteomes" id="UP000075615">
    <property type="component" value="Unassembled WGS sequence"/>
</dbReference>
<sequence length="186" mass="20889">MAQEPVKQQEAGLTFYNIDSFGLTYRTGTEQSLWRFNTLIISGNNTDNSTSTTVSKDKNTGFDFRVGKEYRKELADKLELRYGGDVSFDYRQVKTEFENKSAPNNFSSSNRTIYEPGVNIVVGFNYMLNENLILGAEVLPSFSYYSVTLTEKDSNNNNGTEIKAETSGYNYGLSNGSALLSIAFRF</sequence>
<keyword evidence="2" id="KW-1185">Reference proteome</keyword>
<name>A0A150X2U3_9BACT</name>
<proteinExistence type="predicted"/>
<dbReference type="EMBL" id="LRDB01000050">
    <property type="protein sequence ID" value="KYG73033.1"/>
    <property type="molecule type" value="Genomic_DNA"/>
</dbReference>